<accession>A0ABU1X3W5</accession>
<dbReference type="Gene3D" id="3.30.2310.20">
    <property type="entry name" value="RelE-like"/>
    <property type="match status" value="1"/>
</dbReference>
<proteinExistence type="predicted"/>
<dbReference type="Proteomes" id="UP001267638">
    <property type="component" value="Unassembled WGS sequence"/>
</dbReference>
<dbReference type="Pfam" id="PF05016">
    <property type="entry name" value="ParE_toxin"/>
    <property type="match status" value="1"/>
</dbReference>
<evidence type="ECO:0000313" key="2">
    <source>
        <dbReference type="EMBL" id="MDR7156278.1"/>
    </source>
</evidence>
<dbReference type="RefSeq" id="WP_310226388.1">
    <property type="nucleotide sequence ID" value="NZ_JAVDWV010000014.1"/>
</dbReference>
<keyword evidence="1" id="KW-1277">Toxin-antitoxin system</keyword>
<keyword evidence="3" id="KW-1185">Reference proteome</keyword>
<gene>
    <name evidence="2" type="ORF">J2W40_003119</name>
</gene>
<sequence>MVSFRVQEAAGRRLDDIYIYTRDTWGEAQADHYIRGLFSTFEAIAGRAVAWRTIPAEFGIEGYYCRFERHYIYWRLLSDEAIGIVTILQERMHQVDRFREDLG</sequence>
<dbReference type="EMBL" id="JAVDWV010000014">
    <property type="protein sequence ID" value="MDR7156278.1"/>
    <property type="molecule type" value="Genomic_DNA"/>
</dbReference>
<comment type="caution">
    <text evidence="2">The sequence shown here is derived from an EMBL/GenBank/DDBJ whole genome shotgun (WGS) entry which is preliminary data.</text>
</comment>
<dbReference type="InterPro" id="IPR035093">
    <property type="entry name" value="RelE/ParE_toxin_dom_sf"/>
</dbReference>
<organism evidence="2 3">
    <name type="scientific">Sphingobium xenophagum</name>
    <dbReference type="NCBI Taxonomy" id="121428"/>
    <lineage>
        <taxon>Bacteria</taxon>
        <taxon>Pseudomonadati</taxon>
        <taxon>Pseudomonadota</taxon>
        <taxon>Alphaproteobacteria</taxon>
        <taxon>Sphingomonadales</taxon>
        <taxon>Sphingomonadaceae</taxon>
        <taxon>Sphingobium</taxon>
    </lineage>
</organism>
<reference evidence="2 3" key="1">
    <citation type="submission" date="2023-07" db="EMBL/GenBank/DDBJ databases">
        <title>Sorghum-associated microbial communities from plants grown in Nebraska, USA.</title>
        <authorList>
            <person name="Schachtman D."/>
        </authorList>
    </citation>
    <scope>NUCLEOTIDE SEQUENCE [LARGE SCALE GENOMIC DNA]</scope>
    <source>
        <strain evidence="2 3">4256</strain>
    </source>
</reference>
<evidence type="ECO:0000313" key="3">
    <source>
        <dbReference type="Proteomes" id="UP001267638"/>
    </source>
</evidence>
<dbReference type="InterPro" id="IPR007712">
    <property type="entry name" value="RelE/ParE_toxin"/>
</dbReference>
<protein>
    <submittedName>
        <fullName evidence="2">Toxin ParE1/3/4</fullName>
    </submittedName>
</protein>
<name>A0ABU1X3W5_SPHXE</name>
<evidence type="ECO:0000256" key="1">
    <source>
        <dbReference type="ARBA" id="ARBA00022649"/>
    </source>
</evidence>